<dbReference type="InterPro" id="IPR038718">
    <property type="entry name" value="SNF2-like_sf"/>
</dbReference>
<feature type="region of interest" description="Disordered" evidence="1">
    <location>
        <begin position="169"/>
        <end position="273"/>
    </location>
</feature>
<feature type="compositionally biased region" description="Polar residues" evidence="1">
    <location>
        <begin position="14"/>
        <end position="23"/>
    </location>
</feature>
<sequence length="343" mass="38019">MTSRTSMVKAKSRQVASEDTYPSTYCPHLNNDAAEFVHSNPVPLEEDSDSDFNPGSYIHEPERKGRSLSKSSATKGPPGRRKRRETLADIADYQPKKVKGTKASAPQPDNLLVECFKDLGLQPVSEDEGIVDDNGDLPADLTLSTDGGDEEPEPPVMLRTFKVLQRLPVSDSNASSAARDGAHSIRSSDDSETESDATQEHTTRTSPPLKRKELPSATIAPFMKKRKLESDDDSVTESETEEEVAAQERDSGSETESDAEGEEDSDQILQPRPAFVIAPGKKSLRPMTLDSNHRVPWRINTFMRDYQREGIRFLFERYKEGRGGLLGDDMGLGTLRTRARCTF</sequence>
<dbReference type="PANTHER" id="PTHR45629:SF7">
    <property type="entry name" value="DNA EXCISION REPAIR PROTEIN ERCC-6-RELATED"/>
    <property type="match status" value="1"/>
</dbReference>
<organism evidence="2 3">
    <name type="scientific">Daedalea quercina L-15889</name>
    <dbReference type="NCBI Taxonomy" id="1314783"/>
    <lineage>
        <taxon>Eukaryota</taxon>
        <taxon>Fungi</taxon>
        <taxon>Dikarya</taxon>
        <taxon>Basidiomycota</taxon>
        <taxon>Agaricomycotina</taxon>
        <taxon>Agaricomycetes</taxon>
        <taxon>Polyporales</taxon>
        <taxon>Fomitopsis</taxon>
    </lineage>
</organism>
<dbReference type="SUPFAM" id="SSF52540">
    <property type="entry name" value="P-loop containing nucleoside triphosphate hydrolases"/>
    <property type="match status" value="1"/>
</dbReference>
<feature type="compositionally biased region" description="Acidic residues" evidence="1">
    <location>
        <begin position="125"/>
        <end position="135"/>
    </location>
</feature>
<dbReference type="EMBL" id="KV429084">
    <property type="protein sequence ID" value="KZT66739.1"/>
    <property type="molecule type" value="Genomic_DNA"/>
</dbReference>
<evidence type="ECO:0000313" key="3">
    <source>
        <dbReference type="Proteomes" id="UP000076727"/>
    </source>
</evidence>
<proteinExistence type="predicted"/>
<name>A0A165NAT6_9APHY</name>
<feature type="compositionally biased region" description="Acidic residues" evidence="1">
    <location>
        <begin position="230"/>
        <end position="245"/>
    </location>
</feature>
<dbReference type="PANTHER" id="PTHR45629">
    <property type="entry name" value="SNF2/RAD54 FAMILY MEMBER"/>
    <property type="match status" value="1"/>
</dbReference>
<feature type="region of interest" description="Disordered" evidence="1">
    <location>
        <begin position="1"/>
        <end position="109"/>
    </location>
</feature>
<dbReference type="InterPro" id="IPR050496">
    <property type="entry name" value="SNF2_RAD54_helicase_repair"/>
</dbReference>
<protein>
    <submittedName>
        <fullName evidence="2">Uncharacterized protein</fullName>
    </submittedName>
</protein>
<dbReference type="InterPro" id="IPR027417">
    <property type="entry name" value="P-loop_NTPase"/>
</dbReference>
<gene>
    <name evidence="2" type="ORF">DAEQUDRAFT_767712</name>
</gene>
<keyword evidence="3" id="KW-1185">Reference proteome</keyword>
<feature type="compositionally biased region" description="Acidic residues" evidence="1">
    <location>
        <begin position="253"/>
        <end position="266"/>
    </location>
</feature>
<dbReference type="Proteomes" id="UP000076727">
    <property type="component" value="Unassembled WGS sequence"/>
</dbReference>
<accession>A0A165NAT6</accession>
<feature type="region of interest" description="Disordered" evidence="1">
    <location>
        <begin position="124"/>
        <end position="157"/>
    </location>
</feature>
<dbReference type="STRING" id="1314783.A0A165NAT6"/>
<dbReference type="AlphaFoldDB" id="A0A165NAT6"/>
<dbReference type="OrthoDB" id="2682014at2759"/>
<feature type="compositionally biased region" description="Basic and acidic residues" evidence="1">
    <location>
        <begin position="180"/>
        <end position="189"/>
    </location>
</feature>
<evidence type="ECO:0000313" key="2">
    <source>
        <dbReference type="EMBL" id="KZT66739.1"/>
    </source>
</evidence>
<evidence type="ECO:0000256" key="1">
    <source>
        <dbReference type="SAM" id="MobiDB-lite"/>
    </source>
</evidence>
<dbReference type="Gene3D" id="3.40.50.10810">
    <property type="entry name" value="Tandem AAA-ATPase domain"/>
    <property type="match status" value="1"/>
</dbReference>
<reference evidence="2 3" key="1">
    <citation type="journal article" date="2016" name="Mol. Biol. Evol.">
        <title>Comparative Genomics of Early-Diverging Mushroom-Forming Fungi Provides Insights into the Origins of Lignocellulose Decay Capabilities.</title>
        <authorList>
            <person name="Nagy L.G."/>
            <person name="Riley R."/>
            <person name="Tritt A."/>
            <person name="Adam C."/>
            <person name="Daum C."/>
            <person name="Floudas D."/>
            <person name="Sun H."/>
            <person name="Yadav J.S."/>
            <person name="Pangilinan J."/>
            <person name="Larsson K.H."/>
            <person name="Matsuura K."/>
            <person name="Barry K."/>
            <person name="Labutti K."/>
            <person name="Kuo R."/>
            <person name="Ohm R.A."/>
            <person name="Bhattacharya S.S."/>
            <person name="Shirouzu T."/>
            <person name="Yoshinaga Y."/>
            <person name="Martin F.M."/>
            <person name="Grigoriev I.V."/>
            <person name="Hibbett D.S."/>
        </authorList>
    </citation>
    <scope>NUCLEOTIDE SEQUENCE [LARGE SCALE GENOMIC DNA]</scope>
    <source>
        <strain evidence="2 3">L-15889</strain>
    </source>
</reference>